<comment type="caution">
    <text evidence="2">The sequence shown here is derived from an EMBL/GenBank/DDBJ whole genome shotgun (WGS) entry which is preliminary data.</text>
</comment>
<dbReference type="OrthoDB" id="924765at2759"/>
<sequence length="555" mass="61738">MSSASPPLDQSPPPPPPKRIRLDQSGSSSVNPFKTKVCLVFRCSGYDEPDKYFLEILVLDLLKHKDADIISSAGEEFKPIKPTFRLFRECFPAHTSCVVGSTLYLFDGIFGGVYSRSQAHRSSVATVDLSQYTDDDFTVDLKAPALKITPHVLHPKCLPMAIPTSDGKILVFSRLIEFDRKAVNVDFELFDPITCGSCRELPQLGLNEKRFLVLGYTLHEPTHTFFLQTEEGDFCLDLAGEGGWVRVDGLFDIRNLPCKGPLSITRDAEFCLTAAGIYDLKSKDTKCRLCSWFVFEHPPTFGAGYRAAAPLDHGDSGALHFCLLQTKLDTKRIYYETIDAQNESVMHPQLIIRVLHANLKKLRDAYESDSKTKSSHTTSLDILTSLKFVDQIGERDRVDGHELRRLTGQLQLKSAAENALPEEAPLPRVTAQSASTDTPSTAATSSSPPETTVRSSPHRNFHQTDSDTSLDGSGSALAFHQKECVSAEVWCDLNVWCDLRISYDNLLGVTKPELEQPHMVFSVEEPVSLDQTEAHYYTGYNGESTFPLLGGNWYD</sequence>
<feature type="compositionally biased region" description="Low complexity" evidence="1">
    <location>
        <begin position="415"/>
        <end position="452"/>
    </location>
</feature>
<gene>
    <name evidence="2" type="ORF">STAS_07033</name>
</gene>
<accession>A0A5A7PEC8</accession>
<feature type="region of interest" description="Disordered" evidence="1">
    <location>
        <begin position="414"/>
        <end position="472"/>
    </location>
</feature>
<organism evidence="2 3">
    <name type="scientific">Striga asiatica</name>
    <name type="common">Asiatic witchweed</name>
    <name type="synonym">Buchnera asiatica</name>
    <dbReference type="NCBI Taxonomy" id="4170"/>
    <lineage>
        <taxon>Eukaryota</taxon>
        <taxon>Viridiplantae</taxon>
        <taxon>Streptophyta</taxon>
        <taxon>Embryophyta</taxon>
        <taxon>Tracheophyta</taxon>
        <taxon>Spermatophyta</taxon>
        <taxon>Magnoliopsida</taxon>
        <taxon>eudicotyledons</taxon>
        <taxon>Gunneridae</taxon>
        <taxon>Pentapetalae</taxon>
        <taxon>asterids</taxon>
        <taxon>lamiids</taxon>
        <taxon>Lamiales</taxon>
        <taxon>Orobanchaceae</taxon>
        <taxon>Buchnereae</taxon>
        <taxon>Striga</taxon>
    </lineage>
</organism>
<evidence type="ECO:0000256" key="1">
    <source>
        <dbReference type="SAM" id="MobiDB-lite"/>
    </source>
</evidence>
<protein>
    <submittedName>
        <fullName evidence="2">Xaa-Pro dipeptidyl-peptidase</fullName>
    </submittedName>
</protein>
<evidence type="ECO:0000313" key="2">
    <source>
        <dbReference type="EMBL" id="GER31052.1"/>
    </source>
</evidence>
<evidence type="ECO:0000313" key="3">
    <source>
        <dbReference type="Proteomes" id="UP000325081"/>
    </source>
</evidence>
<proteinExistence type="predicted"/>
<feature type="region of interest" description="Disordered" evidence="1">
    <location>
        <begin position="1"/>
        <end position="29"/>
    </location>
</feature>
<dbReference type="AlphaFoldDB" id="A0A5A7PEC8"/>
<dbReference type="EMBL" id="BKCP01004417">
    <property type="protein sequence ID" value="GER31052.1"/>
    <property type="molecule type" value="Genomic_DNA"/>
</dbReference>
<name>A0A5A7PEC8_STRAF</name>
<dbReference type="Proteomes" id="UP000325081">
    <property type="component" value="Unassembled WGS sequence"/>
</dbReference>
<keyword evidence="3" id="KW-1185">Reference proteome</keyword>
<reference evidence="3" key="1">
    <citation type="journal article" date="2019" name="Curr. Biol.">
        <title>Genome Sequence of Striga asiatica Provides Insight into the Evolution of Plant Parasitism.</title>
        <authorList>
            <person name="Yoshida S."/>
            <person name="Kim S."/>
            <person name="Wafula E.K."/>
            <person name="Tanskanen J."/>
            <person name="Kim Y.M."/>
            <person name="Honaas L."/>
            <person name="Yang Z."/>
            <person name="Spallek T."/>
            <person name="Conn C.E."/>
            <person name="Ichihashi Y."/>
            <person name="Cheong K."/>
            <person name="Cui S."/>
            <person name="Der J.P."/>
            <person name="Gundlach H."/>
            <person name="Jiao Y."/>
            <person name="Hori C."/>
            <person name="Ishida J.K."/>
            <person name="Kasahara H."/>
            <person name="Kiba T."/>
            <person name="Kim M.S."/>
            <person name="Koo N."/>
            <person name="Laohavisit A."/>
            <person name="Lee Y.H."/>
            <person name="Lumba S."/>
            <person name="McCourt P."/>
            <person name="Mortimer J.C."/>
            <person name="Mutuku J.M."/>
            <person name="Nomura T."/>
            <person name="Sasaki-Sekimoto Y."/>
            <person name="Seto Y."/>
            <person name="Wang Y."/>
            <person name="Wakatake T."/>
            <person name="Sakakibara H."/>
            <person name="Demura T."/>
            <person name="Yamaguchi S."/>
            <person name="Yoneyama K."/>
            <person name="Manabe R.I."/>
            <person name="Nelson D.C."/>
            <person name="Schulman A.H."/>
            <person name="Timko M.P."/>
            <person name="dePamphilis C.W."/>
            <person name="Choi D."/>
            <person name="Shirasu K."/>
        </authorList>
    </citation>
    <scope>NUCLEOTIDE SEQUENCE [LARGE SCALE GENOMIC DNA]</scope>
    <source>
        <strain evidence="3">cv. UVA1</strain>
    </source>
</reference>